<keyword evidence="2 5" id="KW-0812">Transmembrane</keyword>
<evidence type="ECO:0000256" key="2">
    <source>
        <dbReference type="ARBA" id="ARBA00022692"/>
    </source>
</evidence>
<evidence type="ECO:0000256" key="3">
    <source>
        <dbReference type="ARBA" id="ARBA00022989"/>
    </source>
</evidence>
<comment type="caution">
    <text evidence="6">The sequence shown here is derived from an EMBL/GenBank/DDBJ whole genome shotgun (WGS) entry which is preliminary data.</text>
</comment>
<feature type="transmembrane region" description="Helical" evidence="5">
    <location>
        <begin position="146"/>
        <end position="165"/>
    </location>
</feature>
<feature type="transmembrane region" description="Helical" evidence="5">
    <location>
        <begin position="15"/>
        <end position="34"/>
    </location>
</feature>
<accession>A0A2K4FEH5</accession>
<evidence type="ECO:0000313" key="6">
    <source>
        <dbReference type="EMBL" id="POA09683.1"/>
    </source>
</evidence>
<dbReference type="CDD" id="cd16914">
    <property type="entry name" value="EcfT"/>
    <property type="match status" value="1"/>
</dbReference>
<gene>
    <name evidence="6" type="ORF">CD039_02765</name>
</gene>
<dbReference type="GeneID" id="98297259"/>
<dbReference type="InterPro" id="IPR003339">
    <property type="entry name" value="ABC/ECF_trnsptr_transmembrane"/>
</dbReference>
<feature type="transmembrane region" description="Helical" evidence="5">
    <location>
        <begin position="39"/>
        <end position="57"/>
    </location>
</feature>
<organism evidence="6 7">
    <name type="scientific">Staphylococcus argensis</name>
    <dbReference type="NCBI Taxonomy" id="1607738"/>
    <lineage>
        <taxon>Bacteria</taxon>
        <taxon>Bacillati</taxon>
        <taxon>Bacillota</taxon>
        <taxon>Bacilli</taxon>
        <taxon>Bacillales</taxon>
        <taxon>Staphylococcaceae</taxon>
        <taxon>Staphylococcus</taxon>
    </lineage>
</organism>
<evidence type="ECO:0000256" key="4">
    <source>
        <dbReference type="ARBA" id="ARBA00023136"/>
    </source>
</evidence>
<dbReference type="PANTHER" id="PTHR33514">
    <property type="entry name" value="PROTEIN ABCI12, CHLOROPLASTIC"/>
    <property type="match status" value="1"/>
</dbReference>
<keyword evidence="7" id="KW-1185">Reference proteome</keyword>
<dbReference type="OrthoDB" id="92887at2"/>
<dbReference type="Proteomes" id="UP000242712">
    <property type="component" value="Unassembled WGS sequence"/>
</dbReference>
<dbReference type="PANTHER" id="PTHR33514:SF1">
    <property type="entry name" value="ABC TRANSPORTER PERMEASE"/>
    <property type="match status" value="1"/>
</dbReference>
<protein>
    <submittedName>
        <fullName evidence="6">Cobalt ABC transporter permease</fullName>
    </submittedName>
</protein>
<dbReference type="AlphaFoldDB" id="A0A2K4FEH5"/>
<feature type="transmembrane region" description="Helical" evidence="5">
    <location>
        <begin position="113"/>
        <end position="134"/>
    </location>
</feature>
<keyword evidence="4 5" id="KW-0472">Membrane</keyword>
<evidence type="ECO:0000256" key="1">
    <source>
        <dbReference type="ARBA" id="ARBA00004141"/>
    </source>
</evidence>
<dbReference type="EMBL" id="PPPX01000001">
    <property type="protein sequence ID" value="POA09683.1"/>
    <property type="molecule type" value="Genomic_DNA"/>
</dbReference>
<dbReference type="RefSeq" id="WP_103371026.1">
    <property type="nucleotide sequence ID" value="NZ_CBCRVO010000001.1"/>
</dbReference>
<feature type="transmembrane region" description="Helical" evidence="5">
    <location>
        <begin position="63"/>
        <end position="83"/>
    </location>
</feature>
<name>A0A2K4FEH5_9STAP</name>
<comment type="subcellular location">
    <subcellularLocation>
        <location evidence="1">Membrane</location>
        <topology evidence="1">Multi-pass membrane protein</topology>
    </subcellularLocation>
</comment>
<dbReference type="GO" id="GO:0005886">
    <property type="term" value="C:plasma membrane"/>
    <property type="evidence" value="ECO:0007669"/>
    <property type="project" value="TreeGrafter"/>
</dbReference>
<evidence type="ECO:0000256" key="5">
    <source>
        <dbReference type="SAM" id="Phobius"/>
    </source>
</evidence>
<keyword evidence="3 5" id="KW-1133">Transmembrane helix</keyword>
<evidence type="ECO:0000313" key="7">
    <source>
        <dbReference type="Proteomes" id="UP000242712"/>
    </source>
</evidence>
<feature type="transmembrane region" description="Helical" evidence="5">
    <location>
        <begin position="234"/>
        <end position="254"/>
    </location>
</feature>
<dbReference type="Pfam" id="PF02361">
    <property type="entry name" value="CbiQ"/>
    <property type="match status" value="1"/>
</dbReference>
<proteinExistence type="predicted"/>
<sequence length="267" mass="31031">MFEAWKVRNTFVHDVNVITKIVMAILLFVFVIFIHQFDIMIYTTILMFLFLVLFNGVQFKVVGIFTFFAILFAIISSLSMIFYGEGTHTLFKLGFIHITRESFIRGIHLSLRLLTVSSMGILISLTSEIVMIFYSMMQHLKVKPKFAYAFMAAIRMVPIMITSFIQLRHSLKMRYQVIDAHHYRGLKRLKHLFIPLLSQNIRRAHQLSVAMEKKGFQDGPRTYYYKAPFSYKDLVFIVVTIALLAISCYLAHVLPLTGIPDVRSHNF</sequence>
<reference evidence="6 7" key="1">
    <citation type="submission" date="2017-08" db="EMBL/GenBank/DDBJ databases">
        <title>Draft genome sequences of 64 type strains of genus Staph aureus.</title>
        <authorList>
            <person name="Cole K."/>
            <person name="Golubchik T."/>
            <person name="Russell J."/>
            <person name="Foster D."/>
            <person name="Llewelyn M."/>
            <person name="Wilson D."/>
            <person name="Crook D."/>
            <person name="Paul J."/>
        </authorList>
    </citation>
    <scope>NUCLEOTIDE SEQUENCE [LARGE SCALE GENOMIC DNA]</scope>
    <source>
        <strain evidence="6 7">DSM 29875</strain>
    </source>
</reference>